<dbReference type="Pfam" id="PF16074">
    <property type="entry name" value="PilW"/>
    <property type="match status" value="1"/>
</dbReference>
<evidence type="ECO:0000256" key="1">
    <source>
        <dbReference type="SAM" id="Phobius"/>
    </source>
</evidence>
<organism evidence="2">
    <name type="scientific">Aeromonas sp. 19NY04SH05-1</name>
    <dbReference type="NCBI Taxonomy" id="2920537"/>
    <lineage>
        <taxon>Bacteria</taxon>
        <taxon>Pseudomonadati</taxon>
        <taxon>Pseudomonadota</taxon>
        <taxon>Gammaproteobacteria</taxon>
        <taxon>Aeromonadales</taxon>
        <taxon>Aeromonadaceae</taxon>
        <taxon>Aeromonas</taxon>
    </lineage>
</organism>
<reference evidence="2" key="1">
    <citation type="submission" date="2022-03" db="EMBL/GenBank/DDBJ databases">
        <title>Sea Food Isolates.</title>
        <authorList>
            <person name="Li C."/>
        </authorList>
    </citation>
    <scope>NUCLEOTIDE SEQUENCE</scope>
    <source>
        <strain evidence="2">19NY04SH05-1</strain>
    </source>
</reference>
<accession>A0AAU6T755</accession>
<proteinExistence type="predicted"/>
<dbReference type="GO" id="GO:0043683">
    <property type="term" value="P:type IV pilus assembly"/>
    <property type="evidence" value="ECO:0007669"/>
    <property type="project" value="InterPro"/>
</dbReference>
<protein>
    <submittedName>
        <fullName evidence="2">PilW family protein</fullName>
    </submittedName>
</protein>
<gene>
    <name evidence="2" type="ORF">MRK42_18215</name>
</gene>
<keyword evidence="1" id="KW-1133">Transmembrane helix</keyword>
<evidence type="ECO:0000313" key="2">
    <source>
        <dbReference type="EMBL" id="XAG40895.1"/>
    </source>
</evidence>
<keyword evidence="1" id="KW-0472">Membrane</keyword>
<dbReference type="RefSeq" id="WP_354688460.1">
    <property type="nucleotide sequence ID" value="NZ_CP095328.1"/>
</dbReference>
<dbReference type="EMBL" id="CP095328">
    <property type="protein sequence ID" value="XAG40895.1"/>
    <property type="molecule type" value="Genomic_DNA"/>
</dbReference>
<dbReference type="AlphaFoldDB" id="A0AAU6T755"/>
<name>A0AAU6T755_9GAMM</name>
<dbReference type="InterPro" id="IPR032092">
    <property type="entry name" value="PilW"/>
</dbReference>
<keyword evidence="1" id="KW-0812">Transmembrane</keyword>
<sequence length="369" mass="39677">MSRAGLPLRQRGIGLVEVMIALVLSLVTVGVIIQVFLGNHKTYLTGEAIARVREDSGFATNLLQKELRMVGYQGCLSKQGVNITNTLNNNAALPYNFTTFLRGYDNVTATLPAPLSALFTGAEPRPMPGSDVLLVQGPAGVGVPLSRDNHNNAAQLFVQHLSSKVDYCGTGKQGYSDLCEGDIVMVSDCQKARIFQITRVQGVGGGREVNIVHAENNNNGNLVPGNATSSWGGASSPAEERFGLGSVLNRVETRLYYIARPSANSPYALYRKSGVAAGMPLIEGVANMQLTFGEDQNRDRATDRYVSAASNPNWDNVLGIGVQLLMRSNQGNVVSAPQALSFAGATFQATDRNWYWVAETTVALRNRLP</sequence>
<feature type="transmembrane region" description="Helical" evidence="1">
    <location>
        <begin position="12"/>
        <end position="37"/>
    </location>
</feature>